<evidence type="ECO:0000313" key="2">
    <source>
        <dbReference type="EMBL" id="OQE83507.1"/>
    </source>
</evidence>
<evidence type="ECO:0000313" key="3">
    <source>
        <dbReference type="Proteomes" id="UP000191691"/>
    </source>
</evidence>
<reference evidence="3" key="1">
    <citation type="journal article" date="2017" name="Nat. Microbiol.">
        <title>Global analysis of biosynthetic gene clusters reveals vast potential of secondary metabolite production in Penicillium species.</title>
        <authorList>
            <person name="Nielsen J.C."/>
            <person name="Grijseels S."/>
            <person name="Prigent S."/>
            <person name="Ji B."/>
            <person name="Dainat J."/>
            <person name="Nielsen K.F."/>
            <person name="Frisvad J.C."/>
            <person name="Workman M."/>
            <person name="Nielsen J."/>
        </authorList>
    </citation>
    <scope>NUCLEOTIDE SEQUENCE [LARGE SCALE GENOMIC DNA]</scope>
    <source>
        <strain evidence="3">IBT 13039</strain>
    </source>
</reference>
<keyword evidence="1" id="KW-0472">Membrane</keyword>
<proteinExistence type="predicted"/>
<dbReference type="EMBL" id="MOOB01000032">
    <property type="protein sequence ID" value="OQE83507.1"/>
    <property type="molecule type" value="Genomic_DNA"/>
</dbReference>
<comment type="caution">
    <text evidence="2">The sequence shown here is derived from an EMBL/GenBank/DDBJ whole genome shotgun (WGS) entry which is preliminary data.</text>
</comment>
<keyword evidence="1" id="KW-0812">Transmembrane</keyword>
<name>A0A1V6Y7W5_PENNA</name>
<keyword evidence="1" id="KW-1133">Transmembrane helix</keyword>
<dbReference type="Proteomes" id="UP000191691">
    <property type="component" value="Unassembled WGS sequence"/>
</dbReference>
<keyword evidence="3" id="KW-1185">Reference proteome</keyword>
<accession>A0A1V6Y7W5</accession>
<organism evidence="2 3">
    <name type="scientific">Penicillium nalgiovense</name>
    <dbReference type="NCBI Taxonomy" id="60175"/>
    <lineage>
        <taxon>Eukaryota</taxon>
        <taxon>Fungi</taxon>
        <taxon>Dikarya</taxon>
        <taxon>Ascomycota</taxon>
        <taxon>Pezizomycotina</taxon>
        <taxon>Eurotiomycetes</taxon>
        <taxon>Eurotiomycetidae</taxon>
        <taxon>Eurotiales</taxon>
        <taxon>Aspergillaceae</taxon>
        <taxon>Penicillium</taxon>
    </lineage>
</organism>
<protein>
    <submittedName>
        <fullName evidence="2">Uncharacterized protein</fullName>
    </submittedName>
</protein>
<dbReference type="AlphaFoldDB" id="A0A1V6Y7W5"/>
<feature type="transmembrane region" description="Helical" evidence="1">
    <location>
        <begin position="22"/>
        <end position="46"/>
    </location>
</feature>
<gene>
    <name evidence="2" type="ORF">PENNAL_c0032G08935</name>
</gene>
<sequence length="104" mass="11079">MSLANGPHECIATPTAALRLDITFTILSGWTITAAVVISACLVPVFPAFARRLPPICTQHGVVPLMFGLQVASVLGNLELKNDAALEKEREYVVSPQSQLSPPP</sequence>
<evidence type="ECO:0000256" key="1">
    <source>
        <dbReference type="SAM" id="Phobius"/>
    </source>
</evidence>